<name>A0AAW1MFW5_POPJA</name>
<dbReference type="Pfam" id="PF00995">
    <property type="entry name" value="Sec1"/>
    <property type="match status" value="2"/>
</dbReference>
<gene>
    <name evidence="2" type="ORF">QE152_g7026</name>
</gene>
<sequence>MAHLKGGKVDVSQIQAIERSYLINLIEKHSGSKAIVWDSQIQAPAGLVEQYSVLKAYGVVKLYPLNNFPISICPAKHIIFICRPKLKLMDDIIRTIKTATKEGSMERHYHLIFLPRKSLLCINKLEHNGIKGSLKTIEEYNCHFFPFDSDLLSMEIPEVFREYHLENDPSSLYQVAQSIYFLQSRFGPIGKVWGKGAAAKQVWDLLVRLQKENRDTSKFEQNSCIDQMILIDRSVDLISTLATQLTYEGLIDEIFGLNDNTVNIPAEKLMSTEERHIESLQEEKKALILDSSDQLFADLRDKNFNGVGSFLSKQAKLISAQLEDRYDKSVQEMKIFVQKLPTLMANKKSLAQHTAIAESIKEVTDTYEFLDSLQVEQEFLNCIQTDKANPYIEDMITQKKPLVKVLRLICLQCITNSNPYIEDMITQKKPLVKVLRLICLQCITNSGLKPKLLEYYKREIVQVYGLEVLPTLTNLEKTQSGTRQYTVLRKGLRLTVEDTSEINPTDISYVHCIYAPLSIRLVEHLTKNGGWKQLQDYLGLLPGPTLDETPLTSNSSIYNNNSSKIVLVYFIGGCTFAEISALRFLSKQEDSNVEFVIATTKLINGNTFLESLMDV</sequence>
<dbReference type="Gene3D" id="3.40.50.1910">
    <property type="match status" value="2"/>
</dbReference>
<evidence type="ECO:0000313" key="3">
    <source>
        <dbReference type="Proteomes" id="UP001458880"/>
    </source>
</evidence>
<proteinExistence type="inferred from homology"/>
<dbReference type="FunFam" id="3.40.50.1910:FF:000005">
    <property type="entry name" value="vacuolar protein sorting-associated protein 33A isoform X1"/>
    <property type="match status" value="1"/>
</dbReference>
<keyword evidence="3" id="KW-1185">Reference proteome</keyword>
<dbReference type="GO" id="GO:0016192">
    <property type="term" value="P:vesicle-mediated transport"/>
    <property type="evidence" value="ECO:0007669"/>
    <property type="project" value="InterPro"/>
</dbReference>
<accession>A0AAW1MFW5</accession>
<comment type="caution">
    <text evidence="2">The sequence shown here is derived from an EMBL/GenBank/DDBJ whole genome shotgun (WGS) entry which is preliminary data.</text>
</comment>
<evidence type="ECO:0000313" key="2">
    <source>
        <dbReference type="EMBL" id="KAK9745252.1"/>
    </source>
</evidence>
<comment type="similarity">
    <text evidence="1">Belongs to the STXBP/unc-18/SEC1 family.</text>
</comment>
<dbReference type="Gene3D" id="3.40.50.2060">
    <property type="match status" value="1"/>
</dbReference>
<dbReference type="InterPro" id="IPR027482">
    <property type="entry name" value="Sec1-like_dom2"/>
</dbReference>
<dbReference type="SUPFAM" id="SSF56815">
    <property type="entry name" value="Sec1/munc18-like (SM) proteins"/>
    <property type="match status" value="2"/>
</dbReference>
<dbReference type="InterPro" id="IPR043155">
    <property type="entry name" value="VPS33_dom3b"/>
</dbReference>
<dbReference type="Gene3D" id="1.25.40.850">
    <property type="match status" value="2"/>
</dbReference>
<dbReference type="PANTHER" id="PTHR11679">
    <property type="entry name" value="VESICLE PROTEIN SORTING-ASSOCIATED"/>
    <property type="match status" value="1"/>
</dbReference>
<evidence type="ECO:0000256" key="1">
    <source>
        <dbReference type="ARBA" id="ARBA00009884"/>
    </source>
</evidence>
<dbReference type="InterPro" id="IPR043154">
    <property type="entry name" value="Sec-1-like_dom1"/>
</dbReference>
<protein>
    <submittedName>
        <fullName evidence="2">Sec1 family</fullName>
    </submittedName>
</protein>
<dbReference type="PIRSF" id="PIRSF005715">
    <property type="entry name" value="VPS45_Sec1"/>
    <property type="match status" value="1"/>
</dbReference>
<dbReference type="EMBL" id="JASPKY010000050">
    <property type="protein sequence ID" value="KAK9745252.1"/>
    <property type="molecule type" value="Genomic_DNA"/>
</dbReference>
<organism evidence="2 3">
    <name type="scientific">Popillia japonica</name>
    <name type="common">Japanese beetle</name>
    <dbReference type="NCBI Taxonomy" id="7064"/>
    <lineage>
        <taxon>Eukaryota</taxon>
        <taxon>Metazoa</taxon>
        <taxon>Ecdysozoa</taxon>
        <taxon>Arthropoda</taxon>
        <taxon>Hexapoda</taxon>
        <taxon>Insecta</taxon>
        <taxon>Pterygota</taxon>
        <taxon>Neoptera</taxon>
        <taxon>Endopterygota</taxon>
        <taxon>Coleoptera</taxon>
        <taxon>Polyphaga</taxon>
        <taxon>Scarabaeiformia</taxon>
        <taxon>Scarabaeidae</taxon>
        <taxon>Rutelinae</taxon>
        <taxon>Popillia</taxon>
    </lineage>
</organism>
<dbReference type="InterPro" id="IPR036045">
    <property type="entry name" value="Sec1-like_sf"/>
</dbReference>
<reference evidence="2 3" key="1">
    <citation type="journal article" date="2024" name="BMC Genomics">
        <title>De novo assembly and annotation of Popillia japonica's genome with initial clues to its potential as an invasive pest.</title>
        <authorList>
            <person name="Cucini C."/>
            <person name="Boschi S."/>
            <person name="Funari R."/>
            <person name="Cardaioli E."/>
            <person name="Iannotti N."/>
            <person name="Marturano G."/>
            <person name="Paoli F."/>
            <person name="Bruttini M."/>
            <person name="Carapelli A."/>
            <person name="Frati F."/>
            <person name="Nardi F."/>
        </authorList>
    </citation>
    <scope>NUCLEOTIDE SEQUENCE [LARGE SCALE GENOMIC DNA]</scope>
    <source>
        <strain evidence="2">DMR45628</strain>
    </source>
</reference>
<dbReference type="InterPro" id="IPR001619">
    <property type="entry name" value="Sec1-like"/>
</dbReference>
<dbReference type="Proteomes" id="UP001458880">
    <property type="component" value="Unassembled WGS sequence"/>
</dbReference>
<dbReference type="AlphaFoldDB" id="A0AAW1MFW5"/>